<accession>A0A6P1NYQ1</accession>
<evidence type="ECO:0000313" key="2">
    <source>
        <dbReference type="EMBL" id="QHL87175.1"/>
    </source>
</evidence>
<evidence type="ECO:0000256" key="1">
    <source>
        <dbReference type="SAM" id="SignalP"/>
    </source>
</evidence>
<evidence type="ECO:0008006" key="4">
    <source>
        <dbReference type="Google" id="ProtNLM"/>
    </source>
</evidence>
<gene>
    <name evidence="2" type="ORF">GU926_06915</name>
</gene>
<dbReference type="KEGG" id="nib:GU926_06915"/>
<keyword evidence="1" id="KW-0732">Signal</keyword>
<dbReference type="Pfam" id="PF20329">
    <property type="entry name" value="DUF6624"/>
    <property type="match status" value="1"/>
</dbReference>
<dbReference type="AlphaFoldDB" id="A0A6P1NYQ1"/>
<dbReference type="PROSITE" id="PS51257">
    <property type="entry name" value="PROKAR_LIPOPROTEIN"/>
    <property type="match status" value="1"/>
</dbReference>
<dbReference type="RefSeq" id="WP_160690321.1">
    <property type="nucleotide sequence ID" value="NZ_CP047897.1"/>
</dbReference>
<feature type="signal peptide" evidence="1">
    <location>
        <begin position="1"/>
        <end position="22"/>
    </location>
</feature>
<dbReference type="InterPro" id="IPR046732">
    <property type="entry name" value="DUF6624"/>
</dbReference>
<feature type="chain" id="PRO_5026878073" description="Lipoprotein" evidence="1">
    <location>
        <begin position="23"/>
        <end position="215"/>
    </location>
</feature>
<keyword evidence="3" id="KW-1185">Reference proteome</keyword>
<evidence type="ECO:0000313" key="3">
    <source>
        <dbReference type="Proteomes" id="UP000464214"/>
    </source>
</evidence>
<dbReference type="EMBL" id="CP047897">
    <property type="protein sequence ID" value="QHL87175.1"/>
    <property type="molecule type" value="Genomic_DNA"/>
</dbReference>
<name>A0A6P1NYQ1_9BACT</name>
<dbReference type="Proteomes" id="UP000464214">
    <property type="component" value="Chromosome"/>
</dbReference>
<sequence>MQHLYRAFLFCVGVLLVSAGCAQTKSEKQIPYEVLRVELEQILDSDQAVREGFSEVKEEDRNAFFQKMQKVDSVNQAKVLTILKQYGWLPQSKVGQKAAEGIFFVIQHSPLKVIETYLPQMKKLAQEGEASKTLAAMMEDRLLMFQGKKQIYGTQANTMVTKDGTMAIWPIENPEKVNERRKTIGFSETVEEYARLLKAAYNPKEELPANPHRFQ</sequence>
<reference evidence="2 3" key="1">
    <citation type="submission" date="2020-01" db="EMBL/GenBank/DDBJ databases">
        <authorList>
            <person name="Kim M."/>
        </authorList>
    </citation>
    <scope>NUCLEOTIDE SEQUENCE [LARGE SCALE GENOMIC DNA]</scope>
    <source>
        <strain evidence="2 3">BT10</strain>
    </source>
</reference>
<protein>
    <recommendedName>
        <fullName evidence="4">Lipoprotein</fullName>
    </recommendedName>
</protein>
<organism evidence="2 3">
    <name type="scientific">Nibribacter ruber</name>
    <dbReference type="NCBI Taxonomy" id="2698458"/>
    <lineage>
        <taxon>Bacteria</taxon>
        <taxon>Pseudomonadati</taxon>
        <taxon>Bacteroidota</taxon>
        <taxon>Cytophagia</taxon>
        <taxon>Cytophagales</taxon>
        <taxon>Hymenobacteraceae</taxon>
        <taxon>Nibribacter</taxon>
    </lineage>
</organism>
<proteinExistence type="predicted"/>